<reference evidence="5 6" key="1">
    <citation type="submission" date="2019-02" db="EMBL/GenBank/DDBJ databases">
        <title>Planctomycetal bacteria perform biofilm scaping via a novel small molecule.</title>
        <authorList>
            <person name="Jeske O."/>
            <person name="Boedeker C."/>
            <person name="Wiegand S."/>
            <person name="Breitling P."/>
            <person name="Kallscheuer N."/>
            <person name="Jogler M."/>
            <person name="Rohde M."/>
            <person name="Petersen J."/>
            <person name="Medema M.H."/>
            <person name="Surup F."/>
            <person name="Jogler C."/>
        </authorList>
    </citation>
    <scope>NUCLEOTIDE SEQUENCE [LARGE SCALE GENOMIC DNA]</scope>
    <source>
        <strain evidence="5 6">Mal15</strain>
    </source>
</reference>
<proteinExistence type="predicted"/>
<dbReference type="Gene3D" id="3.40.640.10">
    <property type="entry name" value="Type I PLP-dependent aspartate aminotransferase-like (Major domain)"/>
    <property type="match status" value="1"/>
</dbReference>
<dbReference type="Proteomes" id="UP000321353">
    <property type="component" value="Chromosome"/>
</dbReference>
<dbReference type="GO" id="GO:0042802">
    <property type="term" value="F:identical protein binding"/>
    <property type="evidence" value="ECO:0007669"/>
    <property type="project" value="TreeGrafter"/>
</dbReference>
<evidence type="ECO:0000256" key="3">
    <source>
        <dbReference type="ARBA" id="ARBA00022679"/>
    </source>
</evidence>
<dbReference type="EMBL" id="CP036264">
    <property type="protein sequence ID" value="QEF96049.1"/>
    <property type="molecule type" value="Genomic_DNA"/>
</dbReference>
<dbReference type="EC" id="2.6.1.-" evidence="5"/>
<dbReference type="Gene3D" id="3.90.1150.10">
    <property type="entry name" value="Aspartate Aminotransferase, domain 1"/>
    <property type="match status" value="1"/>
</dbReference>
<protein>
    <submittedName>
        <fullName evidence="5">Acetylornithine/acetyl-lysine aminotransferase</fullName>
        <ecNumber evidence="5">2.6.1.-</ecNumber>
    </submittedName>
</protein>
<dbReference type="GO" id="GO:0008483">
    <property type="term" value="F:transaminase activity"/>
    <property type="evidence" value="ECO:0007669"/>
    <property type="project" value="UniProtKB-KW"/>
</dbReference>
<gene>
    <name evidence="5" type="primary">argD</name>
    <name evidence="5" type="ORF">Mal15_00750</name>
</gene>
<dbReference type="PANTHER" id="PTHR11986">
    <property type="entry name" value="AMINOTRANSFERASE CLASS III"/>
    <property type="match status" value="1"/>
</dbReference>
<dbReference type="InterPro" id="IPR050103">
    <property type="entry name" value="Class-III_PLP-dep_AT"/>
</dbReference>
<accession>A0A5B9M5H7</accession>
<dbReference type="AlphaFoldDB" id="A0A5B9M5H7"/>
<keyword evidence="4" id="KW-0663">Pyridoxal phosphate</keyword>
<evidence type="ECO:0000256" key="1">
    <source>
        <dbReference type="ARBA" id="ARBA00001933"/>
    </source>
</evidence>
<keyword evidence="6" id="KW-1185">Reference proteome</keyword>
<dbReference type="InterPro" id="IPR015422">
    <property type="entry name" value="PyrdxlP-dep_Trfase_small"/>
</dbReference>
<dbReference type="SUPFAM" id="SSF53383">
    <property type="entry name" value="PLP-dependent transferases"/>
    <property type="match status" value="1"/>
</dbReference>
<organism evidence="5 6">
    <name type="scientific">Stieleria maiorica</name>
    <dbReference type="NCBI Taxonomy" id="2795974"/>
    <lineage>
        <taxon>Bacteria</taxon>
        <taxon>Pseudomonadati</taxon>
        <taxon>Planctomycetota</taxon>
        <taxon>Planctomycetia</taxon>
        <taxon>Pirellulales</taxon>
        <taxon>Pirellulaceae</taxon>
        <taxon>Stieleria</taxon>
    </lineage>
</organism>
<name>A0A5B9M5H7_9BACT</name>
<dbReference type="InterPro" id="IPR005814">
    <property type="entry name" value="Aminotrans_3"/>
</dbReference>
<dbReference type="Pfam" id="PF00202">
    <property type="entry name" value="Aminotran_3"/>
    <property type="match status" value="1"/>
</dbReference>
<dbReference type="PANTHER" id="PTHR11986:SF79">
    <property type="entry name" value="ACETYLORNITHINE AMINOTRANSFERASE, MITOCHONDRIAL"/>
    <property type="match status" value="1"/>
</dbReference>
<dbReference type="InterPro" id="IPR015421">
    <property type="entry name" value="PyrdxlP-dep_Trfase_major"/>
</dbReference>
<sequence>MLFLGYDGPCGLSSVGLAATPRKGRRTTNPRRPGRDVVQRIRDAPEGTSYNESATTRTGRHTVWHTEPRGIVWLHYCRRACFFSFFAEPAAEPTRVSQPANESTQTVADALRNDPRIAQAKRLVAEAIGEHAGRLSVRPSPTSMKESFAALIDRLSAVRGGPPIWPYLSSGLGRGPYVELADGSVKLDFICGIGVHGAGHSDPGMVAAAIDAAIEDTVMQGNLQQNPASVVMMEKLTALAQSGGASLPHCLLSTSGAMANENALKIAMHHKTPADRVIAFDNAFAGRTFAMATLTDRPNYRSGLPLTFPVDYLPFRDPANPERSTRWAVDELHRLLKRHPGRYAAFWAEPIAGEGGYYPGSNEFFNALCQPLKDAGVPIIFDEVQSFSRTSRPFAFQHFGLDQFADIVTVGKITQVCATLYSSEMKPTGPILSQTFTGASASIATGIEMLDRLESNGCFGPAGQNMRLASYFQDALARLAERYPGKISGPYGEGMMVAFTPGDGSFDAAKKLMMHLFDIGLLGFVCGGDPTRIRFLPPPATTTEAHIDHAIELLDQGLATLS</sequence>
<keyword evidence="3 5" id="KW-0808">Transferase</keyword>
<evidence type="ECO:0000256" key="2">
    <source>
        <dbReference type="ARBA" id="ARBA00022576"/>
    </source>
</evidence>
<dbReference type="KEGG" id="smam:Mal15_00750"/>
<evidence type="ECO:0000256" key="4">
    <source>
        <dbReference type="ARBA" id="ARBA00022898"/>
    </source>
</evidence>
<comment type="cofactor">
    <cofactor evidence="1">
        <name>pyridoxal 5'-phosphate</name>
        <dbReference type="ChEBI" id="CHEBI:597326"/>
    </cofactor>
</comment>
<dbReference type="InterPro" id="IPR015424">
    <property type="entry name" value="PyrdxlP-dep_Trfase"/>
</dbReference>
<evidence type="ECO:0000313" key="5">
    <source>
        <dbReference type="EMBL" id="QEF96049.1"/>
    </source>
</evidence>
<keyword evidence="2 5" id="KW-0032">Aminotransferase</keyword>
<dbReference type="GO" id="GO:0030170">
    <property type="term" value="F:pyridoxal phosphate binding"/>
    <property type="evidence" value="ECO:0007669"/>
    <property type="project" value="InterPro"/>
</dbReference>
<evidence type="ECO:0000313" key="6">
    <source>
        <dbReference type="Proteomes" id="UP000321353"/>
    </source>
</evidence>